<feature type="compositionally biased region" description="Polar residues" evidence="5">
    <location>
        <begin position="305"/>
        <end position="326"/>
    </location>
</feature>
<evidence type="ECO:0000313" key="8">
    <source>
        <dbReference type="EMBL" id="KAK9766598.1"/>
    </source>
</evidence>
<dbReference type="GO" id="GO:0102772">
    <property type="term" value="F:sphingolipid C4-monooxygenase activity"/>
    <property type="evidence" value="ECO:0007669"/>
    <property type="project" value="UniProtKB-EC"/>
</dbReference>
<evidence type="ECO:0000256" key="2">
    <source>
        <dbReference type="ARBA" id="ARBA00022692"/>
    </source>
</evidence>
<comment type="subcellular location">
    <subcellularLocation>
        <location evidence="1">Membrane</location>
    </subcellularLocation>
</comment>
<accession>A0ABR2WYJ6</accession>
<evidence type="ECO:0000256" key="1">
    <source>
        <dbReference type="ARBA" id="ARBA00004370"/>
    </source>
</evidence>
<dbReference type="EC" id="1.14.18.5" evidence="8"/>
<dbReference type="InterPro" id="IPR006694">
    <property type="entry name" value="Fatty_acid_hydroxylase"/>
</dbReference>
<dbReference type="Proteomes" id="UP001479436">
    <property type="component" value="Unassembled WGS sequence"/>
</dbReference>
<keyword evidence="9" id="KW-1185">Reference proteome</keyword>
<protein>
    <submittedName>
        <fullName evidence="8">Sphingolipid C4-hydroxylase sur2</fullName>
        <ecNumber evidence="8">1.14.18.5</ecNumber>
    </submittedName>
</protein>
<feature type="transmembrane region" description="Helical" evidence="6">
    <location>
        <begin position="14"/>
        <end position="33"/>
    </location>
</feature>
<reference evidence="8 9" key="1">
    <citation type="submission" date="2023-04" db="EMBL/GenBank/DDBJ databases">
        <title>Genome of Basidiobolus ranarum AG-B5.</title>
        <authorList>
            <person name="Stajich J.E."/>
            <person name="Carter-House D."/>
            <person name="Gryganskyi A."/>
        </authorList>
    </citation>
    <scope>NUCLEOTIDE SEQUENCE [LARGE SCALE GENOMIC DNA]</scope>
    <source>
        <strain evidence="8 9">AG-B5</strain>
    </source>
</reference>
<dbReference type="PANTHER" id="PTHR11863">
    <property type="entry name" value="STEROL DESATURASE"/>
    <property type="match status" value="1"/>
</dbReference>
<evidence type="ECO:0000256" key="4">
    <source>
        <dbReference type="ARBA" id="ARBA00023136"/>
    </source>
</evidence>
<dbReference type="Pfam" id="PF04116">
    <property type="entry name" value="FA_hydroxylase"/>
    <property type="match status" value="1"/>
</dbReference>
<evidence type="ECO:0000256" key="6">
    <source>
        <dbReference type="SAM" id="Phobius"/>
    </source>
</evidence>
<name>A0ABR2WYJ6_9FUNG</name>
<dbReference type="EMBL" id="JASJQH010000142">
    <property type="protein sequence ID" value="KAK9766598.1"/>
    <property type="molecule type" value="Genomic_DNA"/>
</dbReference>
<evidence type="ECO:0000313" key="9">
    <source>
        <dbReference type="Proteomes" id="UP001479436"/>
    </source>
</evidence>
<feature type="region of interest" description="Disordered" evidence="5">
    <location>
        <begin position="289"/>
        <end position="326"/>
    </location>
</feature>
<keyword evidence="3 6" id="KW-1133">Transmembrane helix</keyword>
<comment type="caution">
    <text evidence="8">The sequence shown here is derived from an EMBL/GenBank/DDBJ whole genome shotgun (WGS) entry which is preliminary data.</text>
</comment>
<gene>
    <name evidence="8" type="primary">SUR2_1</name>
    <name evidence="8" type="ORF">K7432_004226</name>
</gene>
<dbReference type="InterPro" id="IPR050307">
    <property type="entry name" value="Sterol_Desaturase_Related"/>
</dbReference>
<keyword evidence="8" id="KW-0560">Oxidoreductase</keyword>
<keyword evidence="2 6" id="KW-0812">Transmembrane</keyword>
<sequence>MTTQLLSFVSDKTLSLVSPVAAYWLFSGFFYMMSELRLPFFEKYKIHTPEEEKAKNKVTVKEVMGNVLLQQILQTMVGLLIVAAESEDQTDYSFTPISVLASQYQEECFQFFNVISLCQLDPSTAYFLALVSQFMTWVAIPFARFMVALFVLDTIEYFLHRWFHNNAFLYRTFHSVHHRVYCPYAFGALYNHPLEGFVLDSVGAGIAFTMSGLSTRGAIVFFTFSTIKTIDDHCGYSLPFDPLQRIFGNNVAYHDIHHQLYGLKSNYSQPFFTHWDRLLGTYISPSEAKQKRAQTQAEKNVKPTGHSTQSATRINSSLKQSSRVRI</sequence>
<evidence type="ECO:0000256" key="5">
    <source>
        <dbReference type="SAM" id="MobiDB-lite"/>
    </source>
</evidence>
<keyword evidence="4 6" id="KW-0472">Membrane</keyword>
<evidence type="ECO:0000259" key="7">
    <source>
        <dbReference type="Pfam" id="PF04116"/>
    </source>
</evidence>
<evidence type="ECO:0000256" key="3">
    <source>
        <dbReference type="ARBA" id="ARBA00022989"/>
    </source>
</evidence>
<feature type="domain" description="Fatty acid hydroxylase" evidence="7">
    <location>
        <begin position="145"/>
        <end position="281"/>
    </location>
</feature>
<proteinExistence type="predicted"/>
<organism evidence="8 9">
    <name type="scientific">Basidiobolus ranarum</name>
    <dbReference type="NCBI Taxonomy" id="34480"/>
    <lineage>
        <taxon>Eukaryota</taxon>
        <taxon>Fungi</taxon>
        <taxon>Fungi incertae sedis</taxon>
        <taxon>Zoopagomycota</taxon>
        <taxon>Entomophthoromycotina</taxon>
        <taxon>Basidiobolomycetes</taxon>
        <taxon>Basidiobolales</taxon>
        <taxon>Basidiobolaceae</taxon>
        <taxon>Basidiobolus</taxon>
    </lineage>
</organism>